<protein>
    <submittedName>
        <fullName evidence="3">Uncharacterized protein</fullName>
    </submittedName>
</protein>
<evidence type="ECO:0000313" key="4">
    <source>
        <dbReference type="Proteomes" id="UP001472866"/>
    </source>
</evidence>
<evidence type="ECO:0000256" key="1">
    <source>
        <dbReference type="SAM" id="MobiDB-lite"/>
    </source>
</evidence>
<dbReference type="AlphaFoldDB" id="A0AAX4PGJ9"/>
<organism evidence="3 4">
    <name type="scientific">Chloropicon roscoffensis</name>
    <dbReference type="NCBI Taxonomy" id="1461544"/>
    <lineage>
        <taxon>Eukaryota</taxon>
        <taxon>Viridiplantae</taxon>
        <taxon>Chlorophyta</taxon>
        <taxon>Chloropicophyceae</taxon>
        <taxon>Chloropicales</taxon>
        <taxon>Chloropicaceae</taxon>
        <taxon>Chloropicon</taxon>
    </lineage>
</organism>
<keyword evidence="4" id="KW-1185">Reference proteome</keyword>
<proteinExistence type="predicted"/>
<reference evidence="3 4" key="1">
    <citation type="submission" date="2024-03" db="EMBL/GenBank/DDBJ databases">
        <title>Complete genome sequence of the green alga Chloropicon roscoffensis RCC1871.</title>
        <authorList>
            <person name="Lemieux C."/>
            <person name="Pombert J.-F."/>
            <person name="Otis C."/>
            <person name="Turmel M."/>
        </authorList>
    </citation>
    <scope>NUCLEOTIDE SEQUENCE [LARGE SCALE GENOMIC DNA]</scope>
    <source>
        <strain evidence="3 4">RCC1871</strain>
    </source>
</reference>
<keyword evidence="2" id="KW-0732">Signal</keyword>
<dbReference type="Proteomes" id="UP001472866">
    <property type="component" value="Chromosome 11"/>
</dbReference>
<name>A0AAX4PGJ9_9CHLO</name>
<feature type="signal peptide" evidence="2">
    <location>
        <begin position="1"/>
        <end position="27"/>
    </location>
</feature>
<accession>A0AAX4PGJ9</accession>
<feature type="chain" id="PRO_5043904159" evidence="2">
    <location>
        <begin position="28"/>
        <end position="104"/>
    </location>
</feature>
<dbReference type="EMBL" id="CP151511">
    <property type="protein sequence ID" value="WZN65186.1"/>
    <property type="molecule type" value="Genomic_DNA"/>
</dbReference>
<sequence length="104" mass="10624">MKTFATSLRTVALLGVLLALAVGSAQALENRKLLQAPGPPGPQAAPPQTAPPLPPGNVGLLPRFLRGEQGLVLNSPIDPAHFITPLQSVGLYVGRVGPGAYGSL</sequence>
<evidence type="ECO:0000256" key="2">
    <source>
        <dbReference type="SAM" id="SignalP"/>
    </source>
</evidence>
<feature type="region of interest" description="Disordered" evidence="1">
    <location>
        <begin position="33"/>
        <end position="58"/>
    </location>
</feature>
<evidence type="ECO:0000313" key="3">
    <source>
        <dbReference type="EMBL" id="WZN65186.1"/>
    </source>
</evidence>
<gene>
    <name evidence="3" type="ORF">HKI87_11g67430</name>
</gene>
<feature type="compositionally biased region" description="Pro residues" evidence="1">
    <location>
        <begin position="37"/>
        <end position="55"/>
    </location>
</feature>